<dbReference type="CDD" id="cd00483">
    <property type="entry name" value="HPPK"/>
    <property type="match status" value="1"/>
</dbReference>
<dbReference type="Gene3D" id="3.30.70.560">
    <property type="entry name" value="7,8-Dihydro-6-hydroxymethylpterin-pyrophosphokinase HPPK"/>
    <property type="match status" value="1"/>
</dbReference>
<evidence type="ECO:0000256" key="1">
    <source>
        <dbReference type="ARBA" id="ARBA00005051"/>
    </source>
</evidence>
<evidence type="ECO:0000256" key="9">
    <source>
        <dbReference type="ARBA" id="ARBA00022909"/>
    </source>
</evidence>
<proteinExistence type="inferred from homology"/>
<accession>A0A2A2EXI9</accession>
<comment type="caution">
    <text evidence="14">The sequence shown here is derived from an EMBL/GenBank/DDBJ whole genome shotgun (WGS) entry which is preliminary data.</text>
</comment>
<reference evidence="14 15" key="1">
    <citation type="submission" date="2017-08" db="EMBL/GenBank/DDBJ databases">
        <title>Halovibrio sewagensis sp. nov., isolated from wastewater of high salinity.</title>
        <authorList>
            <person name="Dong X."/>
            <person name="Zhang G."/>
        </authorList>
    </citation>
    <scope>NUCLEOTIDE SEQUENCE [LARGE SCALE GENOMIC DNA]</scope>
    <source>
        <strain evidence="14 15">YL5-2</strain>
    </source>
</reference>
<dbReference type="GO" id="GO:0046656">
    <property type="term" value="P:folic acid biosynthetic process"/>
    <property type="evidence" value="ECO:0007669"/>
    <property type="project" value="UniProtKB-KW"/>
</dbReference>
<keyword evidence="5" id="KW-0808">Transferase</keyword>
<comment type="function">
    <text evidence="10">Catalyzes the transfer of pyrophosphate from adenosine triphosphate (ATP) to 6-hydroxymethyl-7,8-dihydropterin, an enzymatic step in folate biosynthesis pathway.</text>
</comment>
<dbReference type="GO" id="GO:0005524">
    <property type="term" value="F:ATP binding"/>
    <property type="evidence" value="ECO:0007669"/>
    <property type="project" value="UniProtKB-KW"/>
</dbReference>
<evidence type="ECO:0000256" key="11">
    <source>
        <dbReference type="ARBA" id="ARBA00029766"/>
    </source>
</evidence>
<feature type="domain" description="7,8-dihydro-6-hydroxymethylpterin-pyrophosphokinase" evidence="13">
    <location>
        <begin position="7"/>
        <end position="134"/>
    </location>
</feature>
<comment type="pathway">
    <text evidence="1">Cofactor biosynthesis; tetrahydrofolate biosynthesis; 2-amino-4-hydroxy-6-hydroxymethyl-7,8-dihydropteridine diphosphate from 7,8-dihydroneopterin triphosphate: step 4/4.</text>
</comment>
<dbReference type="Pfam" id="PF01288">
    <property type="entry name" value="HPPK"/>
    <property type="match status" value="1"/>
</dbReference>
<dbReference type="NCBIfam" id="TIGR01498">
    <property type="entry name" value="folK"/>
    <property type="match status" value="1"/>
</dbReference>
<dbReference type="InterPro" id="IPR035907">
    <property type="entry name" value="Hppk_sf"/>
</dbReference>
<dbReference type="GO" id="GO:0003848">
    <property type="term" value="F:2-amino-4-hydroxy-6-hydroxymethyldihydropteridine diphosphokinase activity"/>
    <property type="evidence" value="ECO:0007669"/>
    <property type="project" value="UniProtKB-EC"/>
</dbReference>
<dbReference type="PANTHER" id="PTHR43071:SF1">
    <property type="entry name" value="2-AMINO-4-HYDROXY-6-HYDROXYMETHYLDIHYDROPTERIDINE PYROPHOSPHOKINASE"/>
    <property type="match status" value="1"/>
</dbReference>
<evidence type="ECO:0000256" key="12">
    <source>
        <dbReference type="ARBA" id="ARBA00033413"/>
    </source>
</evidence>
<dbReference type="Proteomes" id="UP000218896">
    <property type="component" value="Unassembled WGS sequence"/>
</dbReference>
<dbReference type="EC" id="2.7.6.3" evidence="3"/>
<evidence type="ECO:0000256" key="6">
    <source>
        <dbReference type="ARBA" id="ARBA00022741"/>
    </source>
</evidence>
<evidence type="ECO:0000256" key="2">
    <source>
        <dbReference type="ARBA" id="ARBA00005810"/>
    </source>
</evidence>
<evidence type="ECO:0000256" key="4">
    <source>
        <dbReference type="ARBA" id="ARBA00016218"/>
    </source>
</evidence>
<keyword evidence="7 14" id="KW-0418">Kinase</keyword>
<dbReference type="OrthoDB" id="9808041at2"/>
<organism evidence="14 15">
    <name type="scientific">Halovibrio salipaludis</name>
    <dbReference type="NCBI Taxonomy" id="2032626"/>
    <lineage>
        <taxon>Bacteria</taxon>
        <taxon>Pseudomonadati</taxon>
        <taxon>Pseudomonadota</taxon>
        <taxon>Gammaproteobacteria</taxon>
        <taxon>Oceanospirillales</taxon>
        <taxon>Halomonadaceae</taxon>
        <taxon>Halovibrio</taxon>
    </lineage>
</organism>
<evidence type="ECO:0000259" key="13">
    <source>
        <dbReference type="Pfam" id="PF01288"/>
    </source>
</evidence>
<evidence type="ECO:0000256" key="3">
    <source>
        <dbReference type="ARBA" id="ARBA00013253"/>
    </source>
</evidence>
<evidence type="ECO:0000256" key="10">
    <source>
        <dbReference type="ARBA" id="ARBA00029409"/>
    </source>
</evidence>
<evidence type="ECO:0000256" key="5">
    <source>
        <dbReference type="ARBA" id="ARBA00022679"/>
    </source>
</evidence>
<dbReference type="GO" id="GO:0046654">
    <property type="term" value="P:tetrahydrofolate biosynthetic process"/>
    <property type="evidence" value="ECO:0007669"/>
    <property type="project" value="UniProtKB-UniPathway"/>
</dbReference>
<evidence type="ECO:0000313" key="15">
    <source>
        <dbReference type="Proteomes" id="UP000218896"/>
    </source>
</evidence>
<evidence type="ECO:0000256" key="8">
    <source>
        <dbReference type="ARBA" id="ARBA00022840"/>
    </source>
</evidence>
<dbReference type="InterPro" id="IPR000550">
    <property type="entry name" value="Hppk"/>
</dbReference>
<protein>
    <recommendedName>
        <fullName evidence="4">2-amino-4-hydroxy-6-hydroxymethyldihydropteridine pyrophosphokinase</fullName>
        <ecNumber evidence="3">2.7.6.3</ecNumber>
    </recommendedName>
    <alternativeName>
        <fullName evidence="11">6-hydroxymethyl-7,8-dihydropterin pyrophosphokinase</fullName>
    </alternativeName>
    <alternativeName>
        <fullName evidence="12">7,8-dihydro-6-hydroxymethylpterin-pyrophosphokinase</fullName>
    </alternativeName>
</protein>
<keyword evidence="8" id="KW-0067">ATP-binding</keyword>
<gene>
    <name evidence="14" type="primary">folK</name>
    <name evidence="14" type="ORF">CK501_15260</name>
</gene>
<dbReference type="UniPathway" id="UPA00077">
    <property type="reaction ID" value="UER00155"/>
</dbReference>
<dbReference type="PANTHER" id="PTHR43071">
    <property type="entry name" value="2-AMINO-4-HYDROXY-6-HYDROXYMETHYLDIHYDROPTERIDINE PYROPHOSPHOKINASE"/>
    <property type="match status" value="1"/>
</dbReference>
<keyword evidence="6" id="KW-0547">Nucleotide-binding</keyword>
<keyword evidence="15" id="KW-1185">Reference proteome</keyword>
<evidence type="ECO:0000313" key="14">
    <source>
        <dbReference type="EMBL" id="PAU77072.1"/>
    </source>
</evidence>
<dbReference type="EMBL" id="NSKD01000010">
    <property type="protein sequence ID" value="PAU77072.1"/>
    <property type="molecule type" value="Genomic_DNA"/>
</dbReference>
<sequence length="162" mass="17971">MSVTAWIGLGSNLDSPLQQLHLALEALHQLPETTLADASPIYRSSPVGPSDQPDFLNMAARLDTDLDATTLLKQLLRIEDAQGRTRTRVWGPRVLDLDLLLYGRETIAQPELTVPHPEIPNRDFVLRPLLDLDPDLSLPDGRRIDDLLRECPDNGLTPVTLA</sequence>
<dbReference type="AlphaFoldDB" id="A0A2A2EXI9"/>
<dbReference type="GO" id="GO:0016301">
    <property type="term" value="F:kinase activity"/>
    <property type="evidence" value="ECO:0007669"/>
    <property type="project" value="UniProtKB-KW"/>
</dbReference>
<dbReference type="SUPFAM" id="SSF55083">
    <property type="entry name" value="6-hydroxymethyl-7,8-dihydropterin pyrophosphokinase, HPPK"/>
    <property type="match status" value="1"/>
</dbReference>
<comment type="similarity">
    <text evidence="2">Belongs to the HPPK family.</text>
</comment>
<name>A0A2A2EXI9_9GAMM</name>
<keyword evidence="9" id="KW-0289">Folate biosynthesis</keyword>
<evidence type="ECO:0000256" key="7">
    <source>
        <dbReference type="ARBA" id="ARBA00022777"/>
    </source>
</evidence>
<dbReference type="RefSeq" id="WP_095618606.1">
    <property type="nucleotide sequence ID" value="NZ_NSKD01000010.1"/>
</dbReference>